<organism evidence="2 3">
    <name type="scientific">Carboxydothermus islandicus</name>
    <dbReference type="NCBI Taxonomy" id="661089"/>
    <lineage>
        <taxon>Bacteria</taxon>
        <taxon>Bacillati</taxon>
        <taxon>Bacillota</taxon>
        <taxon>Clostridia</taxon>
        <taxon>Thermoanaerobacterales</taxon>
        <taxon>Thermoanaerobacteraceae</taxon>
        <taxon>Carboxydothermus</taxon>
    </lineage>
</organism>
<keyword evidence="3" id="KW-1185">Reference proteome</keyword>
<feature type="transmembrane region" description="Helical" evidence="1">
    <location>
        <begin position="100"/>
        <end position="127"/>
    </location>
</feature>
<dbReference type="AlphaFoldDB" id="A0A1L8CZ64"/>
<feature type="transmembrane region" description="Helical" evidence="1">
    <location>
        <begin position="68"/>
        <end position="88"/>
    </location>
</feature>
<dbReference type="Pfam" id="PF04143">
    <property type="entry name" value="Sulf_transp"/>
    <property type="match status" value="1"/>
</dbReference>
<comment type="caution">
    <text evidence="2">The sequence shown here is derived from an EMBL/GenBank/DDBJ whole genome shotgun (WGS) entry which is preliminary data.</text>
</comment>
<evidence type="ECO:0000313" key="2">
    <source>
        <dbReference type="EMBL" id="GAV24161.1"/>
    </source>
</evidence>
<protein>
    <submittedName>
        <fullName evidence="2">Uncharacterized protein</fullName>
    </submittedName>
</protein>
<reference evidence="3" key="1">
    <citation type="submission" date="2016-12" db="EMBL/GenBank/DDBJ databases">
        <title>Draft Genome Sequences od Carboxydothermus pertinax and islandicus, Hydrogenogenic Carboxydotrophic Bacteria.</title>
        <authorList>
            <person name="Fukuyama Y."/>
            <person name="Ohmae K."/>
            <person name="Yoneda Y."/>
            <person name="Yoshida T."/>
            <person name="Sako Y."/>
        </authorList>
    </citation>
    <scope>NUCLEOTIDE SEQUENCE [LARGE SCALE GENOMIC DNA]</scope>
    <source>
        <strain evidence="3">SET</strain>
    </source>
</reference>
<dbReference type="STRING" id="661089.ciss_00940"/>
<evidence type="ECO:0000313" key="3">
    <source>
        <dbReference type="Proteomes" id="UP000187338"/>
    </source>
</evidence>
<dbReference type="Proteomes" id="UP000187338">
    <property type="component" value="Unassembled WGS sequence"/>
</dbReference>
<accession>A0A1L8CZ64</accession>
<proteinExistence type="predicted"/>
<keyword evidence="1" id="KW-0812">Transmembrane</keyword>
<sequence>MQKKVAYSLLFFFLIVQLYFLTNQNFTQAAVFALGIGFGYAVSRSRFCFASAFRDLIMFRDKAMSRGVTVLIAVSAAGFFVVQWLAVLGGNDPPGKINPVGWHLVIGGIIFGTGMVLAGGCVISTLVRSGEGFFHYWGVLLGIVIGSVLGAFGYGYWKDILISSQKFWLPGIIGWIPTLIIYAIIFFLLFKALREER</sequence>
<feature type="transmembrane region" description="Helical" evidence="1">
    <location>
        <begin position="134"/>
        <end position="155"/>
    </location>
</feature>
<feature type="transmembrane region" description="Helical" evidence="1">
    <location>
        <begin position="5"/>
        <end position="22"/>
    </location>
</feature>
<feature type="transmembrane region" description="Helical" evidence="1">
    <location>
        <begin position="167"/>
        <end position="190"/>
    </location>
</feature>
<dbReference type="OrthoDB" id="9794165at2"/>
<name>A0A1L8CZ64_9THEO</name>
<keyword evidence="1" id="KW-1133">Transmembrane helix</keyword>
<keyword evidence="1" id="KW-0472">Membrane</keyword>
<feature type="transmembrane region" description="Helical" evidence="1">
    <location>
        <begin position="28"/>
        <end position="47"/>
    </location>
</feature>
<gene>
    <name evidence="2" type="ORF">ciss_00940</name>
</gene>
<dbReference type="InterPro" id="IPR007272">
    <property type="entry name" value="Sulf_transp_TsuA/YedE"/>
</dbReference>
<dbReference type="RefSeq" id="WP_077177374.1">
    <property type="nucleotide sequence ID" value="NZ_BDJL01000001.1"/>
</dbReference>
<evidence type="ECO:0000256" key="1">
    <source>
        <dbReference type="SAM" id="Phobius"/>
    </source>
</evidence>
<dbReference type="EMBL" id="BDJL01000001">
    <property type="protein sequence ID" value="GAV24161.1"/>
    <property type="molecule type" value="Genomic_DNA"/>
</dbReference>